<feature type="region of interest" description="Disordered" evidence="1">
    <location>
        <begin position="49"/>
        <end position="81"/>
    </location>
</feature>
<reference evidence="2" key="1">
    <citation type="submission" date="2020-05" db="EMBL/GenBank/DDBJ databases">
        <authorList>
            <person name="Chiriac C."/>
            <person name="Salcher M."/>
            <person name="Ghai R."/>
            <person name="Kavagutti S V."/>
        </authorList>
    </citation>
    <scope>NUCLEOTIDE SEQUENCE</scope>
</reference>
<proteinExistence type="predicted"/>
<sequence length="81" mass="8707">MAFIIVPIPGYWRSGNQSSKTLTETMKVATPTLTDKLLAIPSASTVHGDTPIPALTNAASPEPKIHRPRVSIKNDLGSNFH</sequence>
<dbReference type="EMBL" id="CAEZTT010000104">
    <property type="protein sequence ID" value="CAB4580494.1"/>
    <property type="molecule type" value="Genomic_DNA"/>
</dbReference>
<accession>A0A6J6F0P8</accession>
<evidence type="ECO:0000313" key="2">
    <source>
        <dbReference type="EMBL" id="CAB4580494.1"/>
    </source>
</evidence>
<gene>
    <name evidence="2" type="ORF">UFOPK1726_00883</name>
</gene>
<organism evidence="2">
    <name type="scientific">freshwater metagenome</name>
    <dbReference type="NCBI Taxonomy" id="449393"/>
    <lineage>
        <taxon>unclassified sequences</taxon>
        <taxon>metagenomes</taxon>
        <taxon>ecological metagenomes</taxon>
    </lineage>
</organism>
<evidence type="ECO:0000256" key="1">
    <source>
        <dbReference type="SAM" id="MobiDB-lite"/>
    </source>
</evidence>
<protein>
    <submittedName>
        <fullName evidence="2">Unannotated protein</fullName>
    </submittedName>
</protein>
<dbReference type="AlphaFoldDB" id="A0A6J6F0P8"/>
<name>A0A6J6F0P8_9ZZZZ</name>